<accession>A0A0W8E4W4</accession>
<evidence type="ECO:0000259" key="3">
    <source>
        <dbReference type="PROSITE" id="PS51668"/>
    </source>
</evidence>
<dbReference type="InterPro" id="IPR023368">
    <property type="entry name" value="UPF0066_cons_site"/>
</dbReference>
<evidence type="ECO:0000313" key="4">
    <source>
        <dbReference type="EMBL" id="KUG03688.1"/>
    </source>
</evidence>
<keyword evidence="1" id="KW-0949">S-adenosyl-L-methionine</keyword>
<dbReference type="Gene3D" id="2.40.30.70">
    <property type="entry name" value="YaeB-like"/>
    <property type="match status" value="1"/>
</dbReference>
<organism evidence="4">
    <name type="scientific">hydrocarbon metagenome</name>
    <dbReference type="NCBI Taxonomy" id="938273"/>
    <lineage>
        <taxon>unclassified sequences</taxon>
        <taxon>metagenomes</taxon>
        <taxon>ecological metagenomes</taxon>
    </lineage>
</organism>
<comment type="caution">
    <text evidence="4">The sequence shown here is derived from an EMBL/GenBank/DDBJ whole genome shotgun (WGS) entry which is preliminary data.</text>
</comment>
<protein>
    <recommendedName>
        <fullName evidence="3">TsaA-like domain-containing protein</fullName>
    </recommendedName>
</protein>
<dbReference type="InterPro" id="IPR036414">
    <property type="entry name" value="YaeB_N_sf"/>
</dbReference>
<dbReference type="PROSITE" id="PS51668">
    <property type="entry name" value="TSAA_2"/>
    <property type="match status" value="1"/>
</dbReference>
<name>A0A0W8E4W4_9ZZZZ</name>
<comment type="similarity">
    <text evidence="2">Belongs to the tRNA methyltransferase O family.</text>
</comment>
<feature type="domain" description="TsaA-like" evidence="3">
    <location>
        <begin position="1"/>
        <end position="83"/>
    </location>
</feature>
<dbReference type="SUPFAM" id="SSF118196">
    <property type="entry name" value="YaeB-like"/>
    <property type="match status" value="1"/>
</dbReference>
<sequence length="83" mass="9195">MVLFHFDRSSRYDLVVERPRGGRSGPRGVFATRSPHRPNGIGLSIVELLRVEGNRLVIKGVDMLDATPVLDIKPYDPGLNPVT</sequence>
<dbReference type="Pfam" id="PF01980">
    <property type="entry name" value="TrmO_N"/>
    <property type="match status" value="1"/>
</dbReference>
<dbReference type="PROSITE" id="PS01318">
    <property type="entry name" value="TSAA_1"/>
    <property type="match status" value="1"/>
</dbReference>
<reference evidence="4" key="1">
    <citation type="journal article" date="2015" name="Proc. Natl. Acad. Sci. U.S.A.">
        <title>Networks of energetic and metabolic interactions define dynamics in microbial communities.</title>
        <authorList>
            <person name="Embree M."/>
            <person name="Liu J.K."/>
            <person name="Al-Bassam M.M."/>
            <person name="Zengler K."/>
        </authorList>
    </citation>
    <scope>NUCLEOTIDE SEQUENCE</scope>
</reference>
<proteinExistence type="inferred from homology"/>
<dbReference type="PANTHER" id="PTHR12818">
    <property type="entry name" value="TRNA (ADENINE(37)-N6)-METHYLTRANSFERASE"/>
    <property type="match status" value="1"/>
</dbReference>
<dbReference type="InterPro" id="IPR040372">
    <property type="entry name" value="YaeB-like"/>
</dbReference>
<gene>
    <name evidence="4" type="ORF">ASZ90_018935</name>
</gene>
<dbReference type="PANTHER" id="PTHR12818:SF0">
    <property type="entry name" value="TRNA (ADENINE(37)-N6)-METHYLTRANSFERASE"/>
    <property type="match status" value="1"/>
</dbReference>
<dbReference type="AlphaFoldDB" id="A0A0W8E4W4"/>
<dbReference type="EMBL" id="LNQE01001872">
    <property type="protein sequence ID" value="KUG03688.1"/>
    <property type="molecule type" value="Genomic_DNA"/>
</dbReference>
<evidence type="ECO:0000256" key="1">
    <source>
        <dbReference type="ARBA" id="ARBA00022691"/>
    </source>
</evidence>
<dbReference type="InterPro" id="IPR036413">
    <property type="entry name" value="YaeB-like_sf"/>
</dbReference>
<dbReference type="InterPro" id="IPR023370">
    <property type="entry name" value="TrmO-like_N"/>
</dbReference>
<evidence type="ECO:0000256" key="2">
    <source>
        <dbReference type="ARBA" id="ARBA00033753"/>
    </source>
</evidence>